<feature type="transmembrane region" description="Helical" evidence="8">
    <location>
        <begin position="159"/>
        <end position="190"/>
    </location>
</feature>
<feature type="transmembrane region" description="Helical" evidence="8">
    <location>
        <begin position="202"/>
        <end position="227"/>
    </location>
</feature>
<comment type="subcellular location">
    <subcellularLocation>
        <location evidence="1">Cell membrane</location>
        <topology evidence="1">Multi-pass membrane protein</topology>
    </subcellularLocation>
</comment>
<dbReference type="Pfam" id="PF13231">
    <property type="entry name" value="PMT_2"/>
    <property type="match status" value="1"/>
</dbReference>
<feature type="domain" description="Glycosyltransferase RgtA/B/C/D-like" evidence="9">
    <location>
        <begin position="61"/>
        <end position="220"/>
    </location>
</feature>
<keyword evidence="11" id="KW-1185">Reference proteome</keyword>
<accession>A0ABM7X254</accession>
<dbReference type="EMBL" id="AP025591">
    <property type="protein sequence ID" value="BDG05862.1"/>
    <property type="molecule type" value="Genomic_DNA"/>
</dbReference>
<keyword evidence="6 8" id="KW-1133">Transmembrane helix</keyword>
<proteinExistence type="predicted"/>
<evidence type="ECO:0000313" key="11">
    <source>
        <dbReference type="Proteomes" id="UP001162891"/>
    </source>
</evidence>
<feature type="transmembrane region" description="Helical" evidence="8">
    <location>
        <begin position="82"/>
        <end position="100"/>
    </location>
</feature>
<dbReference type="InterPro" id="IPR050297">
    <property type="entry name" value="LipidA_mod_glycosyltrf_83"/>
</dbReference>
<evidence type="ECO:0000313" key="10">
    <source>
        <dbReference type="EMBL" id="BDG05862.1"/>
    </source>
</evidence>
<feature type="transmembrane region" description="Helical" evidence="8">
    <location>
        <begin position="309"/>
        <end position="327"/>
    </location>
</feature>
<dbReference type="PANTHER" id="PTHR33908">
    <property type="entry name" value="MANNOSYLTRANSFERASE YKCB-RELATED"/>
    <property type="match status" value="1"/>
</dbReference>
<reference evidence="11" key="1">
    <citation type="journal article" date="2022" name="Int. J. Syst. Evol. Microbiol.">
        <title>Anaeromyxobacter oryzae sp. nov., Anaeromyxobacter diazotrophicus sp. nov. and Anaeromyxobacter paludicola sp. nov., isolated from paddy soils.</title>
        <authorList>
            <person name="Itoh H."/>
            <person name="Xu Z."/>
            <person name="Mise K."/>
            <person name="Masuda Y."/>
            <person name="Ushijima N."/>
            <person name="Hayakawa C."/>
            <person name="Shiratori Y."/>
            <person name="Senoo K."/>
        </authorList>
    </citation>
    <scope>NUCLEOTIDE SEQUENCE [LARGE SCALE GENOMIC DNA]</scope>
    <source>
        <strain evidence="11">Red232</strain>
    </source>
</reference>
<evidence type="ECO:0000256" key="4">
    <source>
        <dbReference type="ARBA" id="ARBA00022679"/>
    </source>
</evidence>
<feature type="transmembrane region" description="Helical" evidence="8">
    <location>
        <begin position="283"/>
        <end position="303"/>
    </location>
</feature>
<evidence type="ECO:0000259" key="9">
    <source>
        <dbReference type="Pfam" id="PF13231"/>
    </source>
</evidence>
<evidence type="ECO:0000256" key="5">
    <source>
        <dbReference type="ARBA" id="ARBA00022692"/>
    </source>
</evidence>
<feature type="transmembrane region" description="Helical" evidence="8">
    <location>
        <begin position="334"/>
        <end position="354"/>
    </location>
</feature>
<keyword evidence="2" id="KW-1003">Cell membrane</keyword>
<evidence type="ECO:0000256" key="8">
    <source>
        <dbReference type="SAM" id="Phobius"/>
    </source>
</evidence>
<dbReference type="Proteomes" id="UP001162891">
    <property type="component" value="Chromosome"/>
</dbReference>
<name>A0ABM7X254_9BACT</name>
<evidence type="ECO:0000256" key="3">
    <source>
        <dbReference type="ARBA" id="ARBA00022676"/>
    </source>
</evidence>
<dbReference type="RefSeq" id="WP_248355047.1">
    <property type="nucleotide sequence ID" value="NZ_AP025591.1"/>
</dbReference>
<evidence type="ECO:0000256" key="1">
    <source>
        <dbReference type="ARBA" id="ARBA00004651"/>
    </source>
</evidence>
<organism evidence="10 11">
    <name type="scientific">Anaeromyxobacter oryzae</name>
    <dbReference type="NCBI Taxonomy" id="2918170"/>
    <lineage>
        <taxon>Bacteria</taxon>
        <taxon>Pseudomonadati</taxon>
        <taxon>Myxococcota</taxon>
        <taxon>Myxococcia</taxon>
        <taxon>Myxococcales</taxon>
        <taxon>Cystobacterineae</taxon>
        <taxon>Anaeromyxobacteraceae</taxon>
        <taxon>Anaeromyxobacter</taxon>
    </lineage>
</organism>
<gene>
    <name evidence="10" type="ORF">AMOR_48580</name>
</gene>
<evidence type="ECO:0000256" key="7">
    <source>
        <dbReference type="ARBA" id="ARBA00023136"/>
    </source>
</evidence>
<evidence type="ECO:0000256" key="2">
    <source>
        <dbReference type="ARBA" id="ARBA00022475"/>
    </source>
</evidence>
<feature type="transmembrane region" description="Helical" evidence="8">
    <location>
        <begin position="21"/>
        <end position="43"/>
    </location>
</feature>
<dbReference type="PANTHER" id="PTHR33908:SF11">
    <property type="entry name" value="MEMBRANE PROTEIN"/>
    <property type="match status" value="1"/>
</dbReference>
<protein>
    <recommendedName>
        <fullName evidence="9">Glycosyltransferase RgtA/B/C/D-like domain-containing protein</fullName>
    </recommendedName>
</protein>
<evidence type="ECO:0000256" key="6">
    <source>
        <dbReference type="ARBA" id="ARBA00022989"/>
    </source>
</evidence>
<sequence>MLPNAPVVPAAAARSEPSGTVARIVLAGAAVRLVLAAVVPLSVDEAYYSDWARHLQPGYLDHPPLVAWLMAGGLRLLGHSALAARVPAVALQAATTLLAASLARARGGERAAVAAALVLQAAPLFSLGATLMTPDAPLAFAWAGTLWALERALRRDRRWFVAAGLFLGVGALSKLTAGLLGVAVLAALVATRDGRRALATPWPWAGGALALAVASPMLLWNAAHGWVTFAFQASHGARGRSFSLARLAGSVGAQAAYVSPVLLALSSVAGLDALRRRTDAVEAALAFSALPVVAFFTVAAAFTPGALPHWPAPGWLSATILLASSGARRLRVGLGIAFGCSAAVAVAALAAFALPPRLAAPLDELRGWGEGAAAARAAAGTDRLAVTHWIALGQLGWADGASPAYLGDRVSGPTYYDPAPLARRAPLLVVIVEGLGPQRDALERRLGPLEPAGDFTARAGERAIRRYLFFRYRPPP</sequence>
<feature type="transmembrane region" description="Helical" evidence="8">
    <location>
        <begin position="247"/>
        <end position="271"/>
    </location>
</feature>
<keyword evidence="3" id="KW-0328">Glycosyltransferase</keyword>
<dbReference type="InterPro" id="IPR038731">
    <property type="entry name" value="RgtA/B/C-like"/>
</dbReference>
<keyword evidence="5 8" id="KW-0812">Transmembrane</keyword>
<feature type="transmembrane region" description="Helical" evidence="8">
    <location>
        <begin position="112"/>
        <end position="132"/>
    </location>
</feature>
<keyword evidence="7 8" id="KW-0472">Membrane</keyword>
<keyword evidence="4" id="KW-0808">Transferase</keyword>